<dbReference type="InterPro" id="IPR029044">
    <property type="entry name" value="Nucleotide-diphossugar_trans"/>
</dbReference>
<dbReference type="STRING" id="928856.SAMN04488049_101407"/>
<evidence type="ECO:0000313" key="1">
    <source>
        <dbReference type="EMBL" id="CUH79265.1"/>
    </source>
</evidence>
<dbReference type="RefSeq" id="WP_058290354.1">
    <property type="nucleotide sequence ID" value="NZ_FOMC01000001.1"/>
</dbReference>
<keyword evidence="2" id="KW-1185">Reference proteome</keyword>
<dbReference type="AlphaFoldDB" id="A0A0N7M023"/>
<dbReference type="Proteomes" id="UP000052022">
    <property type="component" value="Unassembled WGS sequence"/>
</dbReference>
<proteinExistence type="predicted"/>
<evidence type="ECO:0000313" key="2">
    <source>
        <dbReference type="Proteomes" id="UP000052022"/>
    </source>
</evidence>
<dbReference type="EMBL" id="CYSD01000037">
    <property type="protein sequence ID" value="CUH79265.1"/>
    <property type="molecule type" value="Genomic_DNA"/>
</dbReference>
<reference evidence="1 2" key="1">
    <citation type="submission" date="2015-09" db="EMBL/GenBank/DDBJ databases">
        <authorList>
            <consortium name="Swine Surveillance"/>
        </authorList>
    </citation>
    <scope>NUCLEOTIDE SEQUENCE [LARGE SCALE GENOMIC DNA]</scope>
    <source>
        <strain evidence="1 2">CECT 7557</strain>
    </source>
</reference>
<name>A0A0N7M023_9RHOB</name>
<gene>
    <name evidence="1" type="ORF">TRM7557_02311</name>
</gene>
<dbReference type="OrthoDB" id="564871at2"/>
<sequence>MSSPASNTSEPVLILTMKWGTLYGPHYVNNLARGVARHLKRPHRFICFTDDATGLDDGIEALPLPDLGLPEGHSDTRWRKLALFRADLAGLKGTALFLDLDLVIVDDLEPFFELPGAFHIIRDDDLFRPKPLRKINPERDAFLHSVGNSSVFRYEVGAHSYILDAFVADPKAATANYEISQQFQSAQLAKAGNLNYWPKEWCVSFKNHCVPKNFASYFADPTLPKGARIVLFAGNPKMDDALNGRGGKWYRRIGDISWLKSAWED</sequence>
<dbReference type="SUPFAM" id="SSF53448">
    <property type="entry name" value="Nucleotide-diphospho-sugar transferases"/>
    <property type="match status" value="1"/>
</dbReference>
<evidence type="ECO:0008006" key="3">
    <source>
        <dbReference type="Google" id="ProtNLM"/>
    </source>
</evidence>
<protein>
    <recommendedName>
        <fullName evidence="3">Glycosyltransferase</fullName>
    </recommendedName>
</protein>
<accession>A0A0N7M023</accession>
<organism evidence="1 2">
    <name type="scientific">Tritonibacter multivorans</name>
    <dbReference type="NCBI Taxonomy" id="928856"/>
    <lineage>
        <taxon>Bacteria</taxon>
        <taxon>Pseudomonadati</taxon>
        <taxon>Pseudomonadota</taxon>
        <taxon>Alphaproteobacteria</taxon>
        <taxon>Rhodobacterales</taxon>
        <taxon>Paracoccaceae</taxon>
        <taxon>Tritonibacter</taxon>
    </lineage>
</organism>